<feature type="compositionally biased region" description="Low complexity" evidence="6">
    <location>
        <begin position="79"/>
        <end position="92"/>
    </location>
</feature>
<proteinExistence type="inferred from homology"/>
<dbReference type="Proteomes" id="UP000316079">
    <property type="component" value="Unassembled WGS sequence"/>
</dbReference>
<gene>
    <name evidence="9" type="ORF">DNTS_005465</name>
</gene>
<dbReference type="GO" id="GO:0005085">
    <property type="term" value="F:guanyl-nucleotide exchange factor activity"/>
    <property type="evidence" value="ECO:0007669"/>
    <property type="project" value="InterPro"/>
</dbReference>
<dbReference type="Gene3D" id="1.20.1050.80">
    <property type="entry name" value="VPS9 domain"/>
    <property type="match status" value="1"/>
</dbReference>
<dbReference type="InterPro" id="IPR003123">
    <property type="entry name" value="VPS9"/>
</dbReference>
<evidence type="ECO:0000256" key="4">
    <source>
        <dbReference type="ARBA" id="ARBA00022490"/>
    </source>
</evidence>
<dbReference type="Pfam" id="PF23268">
    <property type="entry name" value="RIN1"/>
    <property type="match status" value="1"/>
</dbReference>
<dbReference type="GO" id="GO:0031267">
    <property type="term" value="F:small GTPase binding"/>
    <property type="evidence" value="ECO:0007669"/>
    <property type="project" value="TreeGrafter"/>
</dbReference>
<evidence type="ECO:0000259" key="7">
    <source>
        <dbReference type="PROSITE" id="PS50200"/>
    </source>
</evidence>
<reference evidence="9 10" key="1">
    <citation type="journal article" date="2019" name="Sci. Data">
        <title>Hybrid genome assembly and annotation of Danionella translucida.</title>
        <authorList>
            <person name="Kadobianskyi M."/>
            <person name="Schulze L."/>
            <person name="Schuelke M."/>
            <person name="Judkewitz B."/>
        </authorList>
    </citation>
    <scope>NUCLEOTIDE SEQUENCE [LARGE SCALE GENOMIC DNA]</scope>
    <source>
        <strain evidence="9 10">Bolton</strain>
    </source>
</reference>
<protein>
    <recommendedName>
        <fullName evidence="11">VPS9 domain-containing protein</fullName>
    </recommendedName>
</protein>
<feature type="compositionally biased region" description="Basic residues" evidence="6">
    <location>
        <begin position="1"/>
        <end position="15"/>
    </location>
</feature>
<evidence type="ECO:0000259" key="8">
    <source>
        <dbReference type="PROSITE" id="PS51205"/>
    </source>
</evidence>
<feature type="compositionally biased region" description="Polar residues" evidence="6">
    <location>
        <begin position="54"/>
        <end position="70"/>
    </location>
</feature>
<dbReference type="OrthoDB" id="21085at2759"/>
<dbReference type="EMBL" id="SRMA01026591">
    <property type="protein sequence ID" value="TRY81860.1"/>
    <property type="molecule type" value="Genomic_DNA"/>
</dbReference>
<feature type="compositionally biased region" description="Acidic residues" evidence="6">
    <location>
        <begin position="114"/>
        <end position="127"/>
    </location>
</feature>
<evidence type="ECO:0000313" key="10">
    <source>
        <dbReference type="Proteomes" id="UP000316079"/>
    </source>
</evidence>
<evidence type="ECO:0000256" key="1">
    <source>
        <dbReference type="ARBA" id="ARBA00004496"/>
    </source>
</evidence>
<dbReference type="Pfam" id="PF00788">
    <property type="entry name" value="RA"/>
    <property type="match status" value="1"/>
</dbReference>
<evidence type="ECO:0008006" key="11">
    <source>
        <dbReference type="Google" id="ProtNLM"/>
    </source>
</evidence>
<keyword evidence="4" id="KW-0963">Cytoplasm</keyword>
<dbReference type="GO" id="GO:0007165">
    <property type="term" value="P:signal transduction"/>
    <property type="evidence" value="ECO:0007669"/>
    <property type="project" value="InterPro"/>
</dbReference>
<keyword evidence="3" id="KW-0343">GTPase activation</keyword>
<comment type="caution">
    <text evidence="9">The sequence shown here is derived from an EMBL/GenBank/DDBJ whole genome shotgun (WGS) entry which is preliminary data.</text>
</comment>
<dbReference type="SMART" id="SM00314">
    <property type="entry name" value="RA"/>
    <property type="match status" value="1"/>
</dbReference>
<name>A0A553PVZ2_9TELE</name>
<evidence type="ECO:0000256" key="2">
    <source>
        <dbReference type="ARBA" id="ARBA00006919"/>
    </source>
</evidence>
<accession>A0A553PVZ2</accession>
<dbReference type="InterPro" id="IPR045046">
    <property type="entry name" value="Vps9-like"/>
</dbReference>
<feature type="region of interest" description="Disordered" evidence="6">
    <location>
        <begin position="1"/>
        <end position="33"/>
    </location>
</feature>
<feature type="region of interest" description="Disordered" evidence="6">
    <location>
        <begin position="54"/>
        <end position="128"/>
    </location>
</feature>
<dbReference type="PANTHER" id="PTHR23101:SF51">
    <property type="entry name" value="RAS AND RAB INTERACTOR 2"/>
    <property type="match status" value="1"/>
</dbReference>
<evidence type="ECO:0000256" key="3">
    <source>
        <dbReference type="ARBA" id="ARBA00022468"/>
    </source>
</evidence>
<feature type="domain" description="Ras-associating" evidence="7">
    <location>
        <begin position="456"/>
        <end position="547"/>
    </location>
</feature>
<feature type="domain" description="VPS9" evidence="8">
    <location>
        <begin position="291"/>
        <end position="431"/>
    </location>
</feature>
<dbReference type="STRING" id="623744.A0A553PVZ2"/>
<dbReference type="SUPFAM" id="SSF109993">
    <property type="entry name" value="VPS9 domain"/>
    <property type="match status" value="1"/>
</dbReference>
<dbReference type="AlphaFoldDB" id="A0A553PVZ2"/>
<dbReference type="PANTHER" id="PTHR23101">
    <property type="entry name" value="RAB GDP/GTP EXCHANGE FACTOR"/>
    <property type="match status" value="1"/>
</dbReference>
<sequence length="555" mass="63384">MPLRRKSVTGLRRSKQISNNIVPQPPRLPEPLDIDSYRCTIALDDETISRAIQTQRPVLKQTRSTILQQRTEPEEKGDNSSGQSFFSSSSDSLDTPPRPLNLYKNASQGLSTDDSTDDNEEEEEEDYGAGFERALQLRIRASRKSKKLLAVEVPWPRSRSLVIPRALRHFRKVRGALNVLASPEKRILLQVTELSQDRGSYFGCLVQDYLSLVKENGKCHTSSQDLLQTLRQFMTQMKAYLKQSSEINPPFESYMPDDQIDAVLEKAMHKCVLKPIYGCLQSTLHSFQLSGGVWEKLLENLALAKLKPPQELGVSSAQTPDSHAIQRIRRKLQAMCCMYSPERKILVLLKISKLIYSIMQKHEVRMFGADDFLPMLMYVLVQCDLPQLDSEILYMMELIDPPLLHGEGGYYLTSAYGAMSLIKNFQEEQAARILSFATRNTLHQWHQYRTQQRNLPSNYLRVALQTSNSCCTAKTLQVRPFATTEEVCRLCALKFHVSDPQNYGLFLFMDNSNQQLAGDTHPQWIKAELHTRVNRQQFHFVYRKIPSIDSSGACS</sequence>
<dbReference type="PROSITE" id="PS50200">
    <property type="entry name" value="RA"/>
    <property type="match status" value="1"/>
</dbReference>
<reference evidence="9" key="2">
    <citation type="submission" date="2019-04" db="EMBL/GenBank/DDBJ databases">
        <authorList>
            <person name="Kadobianskyi M."/>
            <person name="Schulze L."/>
            <person name="Schuelke M."/>
            <person name="Judkewitz B."/>
        </authorList>
    </citation>
    <scope>NUCLEOTIDE SEQUENCE</scope>
    <source>
        <strain evidence="9">Bolton</strain>
        <tissue evidence="9">Whole-body</tissue>
    </source>
</reference>
<keyword evidence="5" id="KW-0727">SH2 domain</keyword>
<evidence type="ECO:0000256" key="5">
    <source>
        <dbReference type="ARBA" id="ARBA00022999"/>
    </source>
</evidence>
<evidence type="ECO:0000313" key="9">
    <source>
        <dbReference type="EMBL" id="TRY81861.1"/>
    </source>
</evidence>
<evidence type="ECO:0000256" key="6">
    <source>
        <dbReference type="SAM" id="MobiDB-lite"/>
    </source>
</evidence>
<dbReference type="GO" id="GO:0016192">
    <property type="term" value="P:vesicle-mediated transport"/>
    <property type="evidence" value="ECO:0007669"/>
    <property type="project" value="InterPro"/>
</dbReference>
<dbReference type="PROSITE" id="PS51205">
    <property type="entry name" value="VPS9"/>
    <property type="match status" value="1"/>
</dbReference>
<dbReference type="FunFam" id="1.20.1050.80:FF:000002">
    <property type="entry name" value="Ras and Rab interactor 2"/>
    <property type="match status" value="1"/>
</dbReference>
<dbReference type="SMART" id="SM00167">
    <property type="entry name" value="VPS9"/>
    <property type="match status" value="1"/>
</dbReference>
<dbReference type="EMBL" id="SRMA01026591">
    <property type="protein sequence ID" value="TRY81861.1"/>
    <property type="molecule type" value="Genomic_DNA"/>
</dbReference>
<dbReference type="GO" id="GO:0030139">
    <property type="term" value="C:endocytic vesicle"/>
    <property type="evidence" value="ECO:0007669"/>
    <property type="project" value="TreeGrafter"/>
</dbReference>
<dbReference type="InterPro" id="IPR000159">
    <property type="entry name" value="RA_dom"/>
</dbReference>
<dbReference type="Pfam" id="PF02204">
    <property type="entry name" value="VPS9"/>
    <property type="match status" value="1"/>
</dbReference>
<dbReference type="InterPro" id="IPR037191">
    <property type="entry name" value="VPS9_dom_sf"/>
</dbReference>
<keyword evidence="10" id="KW-1185">Reference proteome</keyword>
<comment type="subcellular location">
    <subcellularLocation>
        <location evidence="1">Cytoplasm</location>
    </subcellularLocation>
</comment>
<comment type="similarity">
    <text evidence="2">Belongs to the RIN (Ras interaction/interference) family.</text>
</comment>
<dbReference type="GO" id="GO:0005829">
    <property type="term" value="C:cytosol"/>
    <property type="evidence" value="ECO:0007669"/>
    <property type="project" value="TreeGrafter"/>
</dbReference>
<organism evidence="9 10">
    <name type="scientific">Danionella cerebrum</name>
    <dbReference type="NCBI Taxonomy" id="2873325"/>
    <lineage>
        <taxon>Eukaryota</taxon>
        <taxon>Metazoa</taxon>
        <taxon>Chordata</taxon>
        <taxon>Craniata</taxon>
        <taxon>Vertebrata</taxon>
        <taxon>Euteleostomi</taxon>
        <taxon>Actinopterygii</taxon>
        <taxon>Neopterygii</taxon>
        <taxon>Teleostei</taxon>
        <taxon>Ostariophysi</taxon>
        <taxon>Cypriniformes</taxon>
        <taxon>Danionidae</taxon>
        <taxon>Danioninae</taxon>
        <taxon>Danionella</taxon>
    </lineage>
</organism>
<dbReference type="GO" id="GO:0005096">
    <property type="term" value="F:GTPase activator activity"/>
    <property type="evidence" value="ECO:0007669"/>
    <property type="project" value="UniProtKB-KW"/>
</dbReference>